<evidence type="ECO:0000256" key="10">
    <source>
        <dbReference type="ARBA" id="ARBA00023128"/>
    </source>
</evidence>
<evidence type="ECO:0000256" key="1">
    <source>
        <dbReference type="ARBA" id="ARBA00002294"/>
    </source>
</evidence>
<comment type="caution">
    <text evidence="16">The sequence shown here is derived from an EMBL/GenBank/DDBJ whole genome shotgun (WGS) entry which is preliminary data.</text>
</comment>
<evidence type="ECO:0000313" key="17">
    <source>
        <dbReference type="Proteomes" id="UP001151518"/>
    </source>
</evidence>
<evidence type="ECO:0000256" key="9">
    <source>
        <dbReference type="ARBA" id="ARBA00022946"/>
    </source>
</evidence>
<dbReference type="AlphaFoldDB" id="A0A9W8G3R7"/>
<evidence type="ECO:0000256" key="7">
    <source>
        <dbReference type="ARBA" id="ARBA00022605"/>
    </source>
</evidence>
<dbReference type="Proteomes" id="UP001151518">
    <property type="component" value="Unassembled WGS sequence"/>
</dbReference>
<evidence type="ECO:0000256" key="3">
    <source>
        <dbReference type="ARBA" id="ARBA00004925"/>
    </source>
</evidence>
<dbReference type="PROSITE" id="PS51731">
    <property type="entry name" value="GNAT_NAGS"/>
    <property type="match status" value="1"/>
</dbReference>
<comment type="similarity">
    <text evidence="4">Belongs to the acetyltransferase family.</text>
</comment>
<feature type="domain" description="N-acetyltransferase" evidence="15">
    <location>
        <begin position="342"/>
        <end position="500"/>
    </location>
</feature>
<dbReference type="InterPro" id="IPR006855">
    <property type="entry name" value="Vertebrate-like_GNAT_dom"/>
</dbReference>
<keyword evidence="9" id="KW-0809">Transit peptide</keyword>
<dbReference type="GO" id="GO:0004042">
    <property type="term" value="F:L-glutamate N-acetyltransferase activity"/>
    <property type="evidence" value="ECO:0007669"/>
    <property type="project" value="TreeGrafter"/>
</dbReference>
<evidence type="ECO:0000259" key="15">
    <source>
        <dbReference type="PROSITE" id="PS51731"/>
    </source>
</evidence>
<dbReference type="EC" id="2.3.1.1" evidence="5"/>
<keyword evidence="7" id="KW-0028">Amino-acid biosynthesis</keyword>
<sequence>MFKLCRQHHSIASVLARRSYSAAHQLAPDRHTVHKRERELILSVLNSVPSPREARNFLNNIETQRQAIEPVPRKLAALVFVDGQGNAGKQLAQMQRLGVSPVVLVSSGLGYREKIHQVHQLSDAIEREGGRARPINESVFRTEPRGISVDAEIIGATVRQGQIPLVSPLVADELRIRVLDTHGAMVAMARELAMQEPLAGTNSEFSLLIARLIHLSAADGVRSSVFHRFVNLQEDYREIAAECPEKGVLELMRACLEVLPPTAAGIVASVFASPSLVLKGLISERPLRIQHGAGPVAKPQRAKSSSLVPSYKPLATYPFVRMGKEVKSIEEPQQFTLLRHGFRIARHKSLAMCSEPRLRALLESSFKRILDGRYFDRLRALEAQGGIDIIIAGDYQGAVIVTHELGQLAYLDKFAVHPSVQGTGMADILWAQLRLACPSCLWRSRNDNAVNKWYFDRSDGHSRAAEGEGTRWVFFWYQGAGHVPMDAVQDGICAAQCIPPSFV</sequence>
<evidence type="ECO:0000256" key="11">
    <source>
        <dbReference type="ARBA" id="ARBA00023315"/>
    </source>
</evidence>
<evidence type="ECO:0000256" key="12">
    <source>
        <dbReference type="ARBA" id="ARBA00030346"/>
    </source>
</evidence>
<evidence type="ECO:0000256" key="13">
    <source>
        <dbReference type="ARBA" id="ARBA00033251"/>
    </source>
</evidence>
<evidence type="ECO:0000256" key="2">
    <source>
        <dbReference type="ARBA" id="ARBA00004173"/>
    </source>
</evidence>
<dbReference type="PANTHER" id="PTHR23342:SF4">
    <property type="entry name" value="AMINO-ACID ACETYLTRANSFERASE, MITOCHONDRIAL"/>
    <property type="match status" value="1"/>
</dbReference>
<keyword evidence="11 16" id="KW-0012">Acyltransferase</keyword>
<gene>
    <name evidence="16" type="primary">ARG2</name>
    <name evidence="16" type="ORF">GGI25_004965</name>
</gene>
<keyword evidence="10" id="KW-0496">Mitochondrion</keyword>
<evidence type="ECO:0000256" key="6">
    <source>
        <dbReference type="ARBA" id="ARBA00018802"/>
    </source>
</evidence>
<comment type="pathway">
    <text evidence="3">Amino-acid biosynthesis; L-arginine biosynthesis; N(2)-acetyl-L-ornithine from L-glutamate: step 1/4.</text>
</comment>
<keyword evidence="8 16" id="KW-0808">Transferase</keyword>
<evidence type="ECO:0000256" key="5">
    <source>
        <dbReference type="ARBA" id="ARBA00012697"/>
    </source>
</evidence>
<dbReference type="PANTHER" id="PTHR23342">
    <property type="entry name" value="N-ACETYLGLUTAMATE SYNTHASE"/>
    <property type="match status" value="1"/>
</dbReference>
<evidence type="ECO:0000313" key="16">
    <source>
        <dbReference type="EMBL" id="KAJ2672770.1"/>
    </source>
</evidence>
<dbReference type="InterPro" id="IPR036393">
    <property type="entry name" value="AceGlu_kinase-like_sf"/>
</dbReference>
<evidence type="ECO:0000256" key="4">
    <source>
        <dbReference type="ARBA" id="ARBA00008694"/>
    </source>
</evidence>
<dbReference type="GO" id="GO:0006526">
    <property type="term" value="P:L-arginine biosynthetic process"/>
    <property type="evidence" value="ECO:0007669"/>
    <property type="project" value="TreeGrafter"/>
</dbReference>
<name>A0A9W8G3R7_9FUNG</name>
<proteinExistence type="inferred from homology"/>
<comment type="subcellular location">
    <subcellularLocation>
        <location evidence="2">Mitochondrion</location>
    </subcellularLocation>
</comment>
<dbReference type="Gene3D" id="3.40.1160.10">
    <property type="entry name" value="Acetylglutamate kinase-like"/>
    <property type="match status" value="1"/>
</dbReference>
<accession>A0A9W8G3R7</accession>
<organism evidence="16 17">
    <name type="scientific">Coemansia spiralis</name>
    <dbReference type="NCBI Taxonomy" id="417178"/>
    <lineage>
        <taxon>Eukaryota</taxon>
        <taxon>Fungi</taxon>
        <taxon>Fungi incertae sedis</taxon>
        <taxon>Zoopagomycota</taxon>
        <taxon>Kickxellomycotina</taxon>
        <taxon>Kickxellomycetes</taxon>
        <taxon>Kickxellales</taxon>
        <taxon>Kickxellaceae</taxon>
        <taxon>Coemansia</taxon>
    </lineage>
</organism>
<dbReference type="GO" id="GO:0005759">
    <property type="term" value="C:mitochondrial matrix"/>
    <property type="evidence" value="ECO:0007669"/>
    <property type="project" value="TreeGrafter"/>
</dbReference>
<evidence type="ECO:0000256" key="14">
    <source>
        <dbReference type="ARBA" id="ARBA00048372"/>
    </source>
</evidence>
<dbReference type="EMBL" id="JANBTW010000077">
    <property type="protein sequence ID" value="KAJ2672770.1"/>
    <property type="molecule type" value="Genomic_DNA"/>
</dbReference>
<comment type="catalytic activity">
    <reaction evidence="14">
        <text>L-glutamate + acetyl-CoA = N-acetyl-L-glutamate + CoA + H(+)</text>
        <dbReference type="Rhea" id="RHEA:24292"/>
        <dbReference type="ChEBI" id="CHEBI:15378"/>
        <dbReference type="ChEBI" id="CHEBI:29985"/>
        <dbReference type="ChEBI" id="CHEBI:44337"/>
        <dbReference type="ChEBI" id="CHEBI:57287"/>
        <dbReference type="ChEBI" id="CHEBI:57288"/>
        <dbReference type="EC" id="2.3.1.1"/>
    </reaction>
</comment>
<dbReference type="Pfam" id="PF04768">
    <property type="entry name" value="NAT"/>
    <property type="match status" value="1"/>
</dbReference>
<dbReference type="GO" id="GO:0006592">
    <property type="term" value="P:ornithine biosynthetic process"/>
    <property type="evidence" value="ECO:0007669"/>
    <property type="project" value="TreeGrafter"/>
</dbReference>
<dbReference type="OrthoDB" id="5585968at2759"/>
<reference evidence="16" key="1">
    <citation type="submission" date="2022-07" db="EMBL/GenBank/DDBJ databases">
        <title>Phylogenomic reconstructions and comparative analyses of Kickxellomycotina fungi.</title>
        <authorList>
            <person name="Reynolds N.K."/>
            <person name="Stajich J.E."/>
            <person name="Barry K."/>
            <person name="Grigoriev I.V."/>
            <person name="Crous P."/>
            <person name="Smith M.E."/>
        </authorList>
    </citation>
    <scope>NUCLEOTIDE SEQUENCE</scope>
    <source>
        <strain evidence="16">NRRL 3115</strain>
    </source>
</reference>
<dbReference type="Gene3D" id="3.40.630.30">
    <property type="match status" value="1"/>
</dbReference>
<evidence type="ECO:0000256" key="8">
    <source>
        <dbReference type="ARBA" id="ARBA00022679"/>
    </source>
</evidence>
<comment type="function">
    <text evidence="1">N-acetylglutamate synthase involved in arginine biosynthesis.</text>
</comment>
<protein>
    <recommendedName>
        <fullName evidence="6">Amino-acid acetyltransferase, mitochondrial</fullName>
        <ecNumber evidence="5">2.3.1.1</ecNumber>
    </recommendedName>
    <alternativeName>
        <fullName evidence="12">Glutamate N-acetyltransferase</fullName>
    </alternativeName>
    <alternativeName>
        <fullName evidence="13">N-acetylglutamate synthase</fullName>
    </alternativeName>
</protein>